<proteinExistence type="predicted"/>
<keyword evidence="2" id="KW-1185">Reference proteome</keyword>
<dbReference type="AlphaFoldDB" id="A0A917MDK9"/>
<protein>
    <submittedName>
        <fullName evidence="1">Uncharacterized protein</fullName>
    </submittedName>
</protein>
<evidence type="ECO:0000313" key="2">
    <source>
        <dbReference type="Proteomes" id="UP000660862"/>
    </source>
</evidence>
<sequence length="69" mass="7746">MKNKSMFGGSPKLTVMIVKPTATSIYRRSKDLIVRLAPYFVDKYELAKVDKAMSRPIPPKIHANNDGLP</sequence>
<evidence type="ECO:0000313" key="1">
    <source>
        <dbReference type="EMBL" id="GGG95762.1"/>
    </source>
</evidence>
<dbReference type="EMBL" id="BMER01000004">
    <property type="protein sequence ID" value="GGG95762.1"/>
    <property type="molecule type" value="Genomic_DNA"/>
</dbReference>
<accession>A0A917MDK9</accession>
<reference evidence="1" key="1">
    <citation type="journal article" date="2014" name="Int. J. Syst. Evol. Microbiol.">
        <title>Complete genome sequence of Corynebacterium casei LMG S-19264T (=DSM 44701T), isolated from a smear-ripened cheese.</title>
        <authorList>
            <consortium name="US DOE Joint Genome Institute (JGI-PGF)"/>
            <person name="Walter F."/>
            <person name="Albersmeier A."/>
            <person name="Kalinowski J."/>
            <person name="Ruckert C."/>
        </authorList>
    </citation>
    <scope>NUCLEOTIDE SEQUENCE</scope>
    <source>
        <strain evidence="1">CGMCC 1.12195</strain>
    </source>
</reference>
<comment type="caution">
    <text evidence="1">The sequence shown here is derived from an EMBL/GenBank/DDBJ whole genome shotgun (WGS) entry which is preliminary data.</text>
</comment>
<gene>
    <name evidence="1" type="ORF">GCM10007415_33730</name>
</gene>
<name>A0A917MDK9_9SPHI</name>
<dbReference type="Proteomes" id="UP000660862">
    <property type="component" value="Unassembled WGS sequence"/>
</dbReference>
<reference evidence="1" key="2">
    <citation type="submission" date="2020-09" db="EMBL/GenBank/DDBJ databases">
        <authorList>
            <person name="Sun Q."/>
            <person name="Zhou Y."/>
        </authorList>
    </citation>
    <scope>NUCLEOTIDE SEQUENCE</scope>
    <source>
        <strain evidence="1">CGMCC 1.12195</strain>
    </source>
</reference>
<organism evidence="1 2">
    <name type="scientific">Parapedobacter pyrenivorans</name>
    <dbReference type="NCBI Taxonomy" id="1305674"/>
    <lineage>
        <taxon>Bacteria</taxon>
        <taxon>Pseudomonadati</taxon>
        <taxon>Bacteroidota</taxon>
        <taxon>Sphingobacteriia</taxon>
        <taxon>Sphingobacteriales</taxon>
        <taxon>Sphingobacteriaceae</taxon>
        <taxon>Parapedobacter</taxon>
    </lineage>
</organism>